<dbReference type="SMART" id="SM00731">
    <property type="entry name" value="SprT"/>
    <property type="match status" value="1"/>
</dbReference>
<name>A0A3N2ASE6_9MICO</name>
<evidence type="ECO:0000313" key="2">
    <source>
        <dbReference type="EMBL" id="ROR65973.1"/>
    </source>
</evidence>
<dbReference type="AlphaFoldDB" id="A0A3N2ASE6"/>
<proteinExistence type="predicted"/>
<reference evidence="2 3" key="1">
    <citation type="submission" date="2018-11" db="EMBL/GenBank/DDBJ databases">
        <title>Sequencing the genomes of 1000 actinobacteria strains.</title>
        <authorList>
            <person name="Klenk H.-P."/>
        </authorList>
    </citation>
    <scope>NUCLEOTIDE SEQUENCE [LARGE SCALE GENOMIC DNA]</scope>
    <source>
        <strain evidence="2 3">DSM 9580</strain>
    </source>
</reference>
<evidence type="ECO:0000313" key="3">
    <source>
        <dbReference type="Proteomes" id="UP000275456"/>
    </source>
</evidence>
<keyword evidence="3" id="KW-1185">Reference proteome</keyword>
<dbReference type="EMBL" id="RKHJ01000001">
    <property type="protein sequence ID" value="ROR65973.1"/>
    <property type="molecule type" value="Genomic_DNA"/>
</dbReference>
<dbReference type="Proteomes" id="UP000275456">
    <property type="component" value="Unassembled WGS sequence"/>
</dbReference>
<protein>
    <submittedName>
        <fullName evidence="2">SprT-like family protein</fullName>
    </submittedName>
</protein>
<organism evidence="2 3">
    <name type="scientific">Agrococcus jenensis</name>
    <dbReference type="NCBI Taxonomy" id="46353"/>
    <lineage>
        <taxon>Bacteria</taxon>
        <taxon>Bacillati</taxon>
        <taxon>Actinomycetota</taxon>
        <taxon>Actinomycetes</taxon>
        <taxon>Micrococcales</taxon>
        <taxon>Microbacteriaceae</taxon>
        <taxon>Agrococcus</taxon>
    </lineage>
</organism>
<dbReference type="InterPro" id="IPR006640">
    <property type="entry name" value="SprT-like_domain"/>
</dbReference>
<evidence type="ECO:0000259" key="1">
    <source>
        <dbReference type="SMART" id="SM00731"/>
    </source>
</evidence>
<comment type="caution">
    <text evidence="2">The sequence shown here is derived from an EMBL/GenBank/DDBJ whole genome shotgun (WGS) entry which is preliminary data.</text>
</comment>
<feature type="domain" description="SprT-like" evidence="1">
    <location>
        <begin position="18"/>
        <end position="156"/>
    </location>
</feature>
<dbReference type="Pfam" id="PF10263">
    <property type="entry name" value="SprT-like"/>
    <property type="match status" value="1"/>
</dbReference>
<gene>
    <name evidence="2" type="ORF">EDD26_1348</name>
</gene>
<accession>A0A3N2ASE6</accession>
<dbReference type="GO" id="GO:0006950">
    <property type="term" value="P:response to stress"/>
    <property type="evidence" value="ECO:0007669"/>
    <property type="project" value="UniProtKB-ARBA"/>
</dbReference>
<sequence length="168" mass="18637">MLAGSDAGRGRRKGLAVADLERVRVWAEALIRLHLDDGWTFGFDRAVKRAGLTDYTARRISVSKHLAARWDDDDVHQTLLHEVAHAMAGPGAGHGPRWQRTARELGYAGGRTHQGEIASERAGWVGSCPGGHEHVRFRAPRGRYACRACTRAARRVVEIRWQRRASAA</sequence>